<keyword evidence="3" id="KW-0808">Transferase</keyword>
<feature type="domain" description="Methyltransferase type 11" evidence="2">
    <location>
        <begin position="107"/>
        <end position="216"/>
    </location>
</feature>
<evidence type="ECO:0000259" key="2">
    <source>
        <dbReference type="Pfam" id="PF08241"/>
    </source>
</evidence>
<organism evidence="3 4">
    <name type="scientific">Ligilactobacillus pabuli</name>
    <dbReference type="NCBI Taxonomy" id="2886039"/>
    <lineage>
        <taxon>Bacteria</taxon>
        <taxon>Bacillati</taxon>
        <taxon>Bacillota</taxon>
        <taxon>Bacilli</taxon>
        <taxon>Lactobacillales</taxon>
        <taxon>Lactobacillaceae</taxon>
        <taxon>Ligilactobacillus</taxon>
    </lineage>
</organism>
<comment type="caution">
    <text evidence="3">The sequence shown here is derived from an EMBL/GenBank/DDBJ whole genome shotgun (WGS) entry which is preliminary data.</text>
</comment>
<reference evidence="3" key="1">
    <citation type="journal article" date="2022" name="Int. J. Syst. Evol. Microbiol.">
        <title>A novel species of lactic acid bacteria, Ligilactobacillus pabuli sp. nov., isolated from alfalfa silage.</title>
        <authorList>
            <person name="Tohno M."/>
            <person name="Tanizawa Y."/>
            <person name="Sawada H."/>
            <person name="Sakamoto M."/>
            <person name="Ohkuma M."/>
            <person name="Kobayashi H."/>
        </authorList>
    </citation>
    <scope>NUCLEOTIDE SEQUENCE</scope>
    <source>
        <strain evidence="3">AF129</strain>
    </source>
</reference>
<dbReference type="InterPro" id="IPR029063">
    <property type="entry name" value="SAM-dependent_MTases_sf"/>
</dbReference>
<name>A0ABQ5JIZ5_9LACO</name>
<keyword evidence="1" id="KW-1133">Transmembrane helix</keyword>
<evidence type="ECO:0000313" key="3">
    <source>
        <dbReference type="EMBL" id="GKS81055.1"/>
    </source>
</evidence>
<dbReference type="EMBL" id="BQXH01000005">
    <property type="protein sequence ID" value="GKS81055.1"/>
    <property type="molecule type" value="Genomic_DNA"/>
</dbReference>
<protein>
    <submittedName>
        <fullName evidence="3">Type 11 methyltransferase</fullName>
    </submittedName>
</protein>
<gene>
    <name evidence="3" type="ORF">LPAF129_07400</name>
</gene>
<keyword evidence="1" id="KW-0472">Membrane</keyword>
<dbReference type="PANTHER" id="PTHR45277">
    <property type="entry name" value="EXPRESSED PROTEIN"/>
    <property type="match status" value="1"/>
</dbReference>
<evidence type="ECO:0000313" key="4">
    <source>
        <dbReference type="Proteomes" id="UP001055149"/>
    </source>
</evidence>
<dbReference type="GO" id="GO:0032259">
    <property type="term" value="P:methylation"/>
    <property type="evidence" value="ECO:0007669"/>
    <property type="project" value="UniProtKB-KW"/>
</dbReference>
<dbReference type="InterPro" id="IPR013216">
    <property type="entry name" value="Methyltransf_11"/>
</dbReference>
<keyword evidence="4" id="KW-1185">Reference proteome</keyword>
<evidence type="ECO:0000256" key="1">
    <source>
        <dbReference type="SAM" id="Phobius"/>
    </source>
</evidence>
<dbReference type="CDD" id="cd02440">
    <property type="entry name" value="AdoMet_MTases"/>
    <property type="match status" value="1"/>
</dbReference>
<dbReference type="Pfam" id="PF08241">
    <property type="entry name" value="Methyltransf_11"/>
    <property type="match status" value="1"/>
</dbReference>
<dbReference type="Proteomes" id="UP001055149">
    <property type="component" value="Unassembled WGS sequence"/>
</dbReference>
<proteinExistence type="predicted"/>
<dbReference type="SUPFAM" id="SSF53335">
    <property type="entry name" value="S-adenosyl-L-methionine-dependent methyltransferases"/>
    <property type="match status" value="1"/>
</dbReference>
<feature type="transmembrane region" description="Helical" evidence="1">
    <location>
        <begin position="37"/>
        <end position="55"/>
    </location>
</feature>
<feature type="transmembrane region" description="Helical" evidence="1">
    <location>
        <begin position="6"/>
        <end position="25"/>
    </location>
</feature>
<keyword evidence="1" id="KW-0812">Transmembrane</keyword>
<sequence length="264" mass="29437">MTQIKHINTVVYLPAALLKVTVIIMKKKIKGGIDAPLVPLSYLVVGFLSLLIYFYNRPYPFAWMTVVYGLSMIGGGIIFLHTSLRGKYLIWDKIIASLTIPQDAHILDLGCGHGAVLIKFAQKIIAPGRVTGVDLWHSSDQSHNSENETKKNLALLGLTNKTELLTADMSNLPLTDNSFDLVVSSLAFHNIKPQQKREQALREACRVLKAEGTLVIVDTGNNLKEYRRLLKEEHFTNIHTAKAGFNGWWTGPWMSTSIVQAVKE</sequence>
<accession>A0ABQ5JIZ5</accession>
<dbReference type="PANTHER" id="PTHR45277:SF1">
    <property type="entry name" value="EXPRESSED PROTEIN"/>
    <property type="match status" value="1"/>
</dbReference>
<dbReference type="Gene3D" id="3.40.50.150">
    <property type="entry name" value="Vaccinia Virus protein VP39"/>
    <property type="match status" value="1"/>
</dbReference>
<dbReference type="GO" id="GO:0008168">
    <property type="term" value="F:methyltransferase activity"/>
    <property type="evidence" value="ECO:0007669"/>
    <property type="project" value="UniProtKB-KW"/>
</dbReference>
<keyword evidence="3" id="KW-0489">Methyltransferase</keyword>
<feature type="transmembrane region" description="Helical" evidence="1">
    <location>
        <begin position="61"/>
        <end position="80"/>
    </location>
</feature>
<dbReference type="RefSeq" id="WP_244054823.1">
    <property type="nucleotide sequence ID" value="NZ_BQXH01000005.1"/>
</dbReference>